<dbReference type="InterPro" id="IPR005502">
    <property type="entry name" value="Ribosyl_crysJ1"/>
</dbReference>
<dbReference type="PANTHER" id="PTHR16222:SF24">
    <property type="entry name" value="ADP-RIBOSYLHYDROLASE ARH3"/>
    <property type="match status" value="1"/>
</dbReference>
<evidence type="ECO:0000256" key="2">
    <source>
        <dbReference type="ARBA" id="ARBA00022801"/>
    </source>
</evidence>
<keyword evidence="2" id="KW-0378">Hydrolase</keyword>
<protein>
    <recommendedName>
        <fullName evidence="4">ADP-ribosylglycohydrolase</fullName>
    </recommendedName>
</protein>
<dbReference type="InterPro" id="IPR036705">
    <property type="entry name" value="Ribosyl_crysJ1_sf"/>
</dbReference>
<organism evidence="3">
    <name type="scientific">marine sediment metagenome</name>
    <dbReference type="NCBI Taxonomy" id="412755"/>
    <lineage>
        <taxon>unclassified sequences</taxon>
        <taxon>metagenomes</taxon>
        <taxon>ecological metagenomes</taxon>
    </lineage>
</organism>
<dbReference type="EMBL" id="LAZR01000190">
    <property type="protein sequence ID" value="KKN83110.1"/>
    <property type="molecule type" value="Genomic_DNA"/>
</dbReference>
<gene>
    <name evidence="3" type="ORF">LCGC14_0302230</name>
</gene>
<dbReference type="InterPro" id="IPR050792">
    <property type="entry name" value="ADP-ribosylglycohydrolase"/>
</dbReference>
<evidence type="ECO:0000313" key="3">
    <source>
        <dbReference type="EMBL" id="KKN83110.1"/>
    </source>
</evidence>
<comment type="caution">
    <text evidence="3">The sequence shown here is derived from an EMBL/GenBank/DDBJ whole genome shotgun (WGS) entry which is preliminary data.</text>
</comment>
<evidence type="ECO:0000256" key="1">
    <source>
        <dbReference type="ARBA" id="ARBA00010702"/>
    </source>
</evidence>
<dbReference type="GO" id="GO:0016787">
    <property type="term" value="F:hydrolase activity"/>
    <property type="evidence" value="ECO:0007669"/>
    <property type="project" value="UniProtKB-KW"/>
</dbReference>
<dbReference type="Gene3D" id="1.10.4080.10">
    <property type="entry name" value="ADP-ribosylation/Crystallin J1"/>
    <property type="match status" value="1"/>
</dbReference>
<proteinExistence type="inferred from homology"/>
<evidence type="ECO:0008006" key="4">
    <source>
        <dbReference type="Google" id="ProtNLM"/>
    </source>
</evidence>
<dbReference type="PANTHER" id="PTHR16222">
    <property type="entry name" value="ADP-RIBOSYLGLYCOHYDROLASE"/>
    <property type="match status" value="1"/>
</dbReference>
<dbReference type="Pfam" id="PF03747">
    <property type="entry name" value="ADP_ribosyl_GH"/>
    <property type="match status" value="1"/>
</dbReference>
<name>A0A0F9TPW5_9ZZZZ</name>
<comment type="similarity">
    <text evidence="1">Belongs to the ADP-ribosylglycohydrolase family.</text>
</comment>
<dbReference type="SUPFAM" id="SSF101478">
    <property type="entry name" value="ADP-ribosylglycohydrolase"/>
    <property type="match status" value="1"/>
</dbReference>
<accession>A0A0F9TPW5</accession>
<reference evidence="3" key="1">
    <citation type="journal article" date="2015" name="Nature">
        <title>Complex archaea that bridge the gap between prokaryotes and eukaryotes.</title>
        <authorList>
            <person name="Spang A."/>
            <person name="Saw J.H."/>
            <person name="Jorgensen S.L."/>
            <person name="Zaremba-Niedzwiedzka K."/>
            <person name="Martijn J."/>
            <person name="Lind A.E."/>
            <person name="van Eijk R."/>
            <person name="Schleper C."/>
            <person name="Guy L."/>
            <person name="Ettema T.J."/>
        </authorList>
    </citation>
    <scope>NUCLEOTIDE SEQUENCE</scope>
</reference>
<sequence length="355" mass="39059">MTNIEQLRLLLSGLAAGDSLGATSEFVTPAAVPEVYARHKDKGWPFAQVGGGHFGWRPGEPTDDTDMAMCMVRSYIELGRFDPEDLAGRFVEWKQSGPRDIGATTARTLGQIAAGKSWCEAARNAYCSSPVNAPNGSLMRNGVVPAMADDVFEALTISAQQSIITHYSPLAVLTCMVQTWAIWSLMEDETWPFTDDWTDRFGDVWKQWQERYDCEHVEQWLVETDERDGPGGLQHAIDIIEEAVWLPTAFNPFEVRSGIGYCLTTLQTAVWALCWSIMGDEPFPIETLPDGIPHEVFFRRGPDTLAWVALAGNDADTTGATTGPLLAAAHGQLPDYYTKGLEALPEFDTLAHANA</sequence>
<dbReference type="AlphaFoldDB" id="A0A0F9TPW5"/>